<feature type="compositionally biased region" description="Basic residues" evidence="1">
    <location>
        <begin position="36"/>
        <end position="50"/>
    </location>
</feature>
<evidence type="ECO:0000313" key="3">
    <source>
        <dbReference type="Proteomes" id="UP000246166"/>
    </source>
</evidence>
<dbReference type="RefSeq" id="YP_009801070.1">
    <property type="nucleotide sequence ID" value="NC_047963.1"/>
</dbReference>
<dbReference type="Proteomes" id="UP000246166">
    <property type="component" value="Segment"/>
</dbReference>
<proteinExistence type="predicted"/>
<sequence length="60" mass="7226">MSKANFERVMTKVERLDAEAPYFNAELEAERQMKHDRMRKRHKQSRKPSGKRSWYEGVEA</sequence>
<reference evidence="3" key="1">
    <citation type="submission" date="2018-03" db="EMBL/GenBank/DDBJ databases">
        <title>Phage therapy in agriculture - a green tech approach to combat plant pathogenic bacteria.</title>
        <authorList>
            <person name="Djurhuus A.M."/>
            <person name="Carstens A.B."/>
            <person name="Hansen L.H."/>
        </authorList>
    </citation>
    <scope>NUCLEOTIDE SEQUENCE [LARGE SCALE GENOMIC DNA]</scope>
</reference>
<evidence type="ECO:0000313" key="2">
    <source>
        <dbReference type="EMBL" id="AWD92489.1"/>
    </source>
</evidence>
<accession>A0A2S1GT18</accession>
<name>A0A2S1GT18_9CAUD</name>
<dbReference type="GeneID" id="54991578"/>
<dbReference type="EMBL" id="MH059637">
    <property type="protein sequence ID" value="AWD92489.1"/>
    <property type="molecule type" value="Genomic_DNA"/>
</dbReference>
<feature type="region of interest" description="Disordered" evidence="1">
    <location>
        <begin position="33"/>
        <end position="60"/>
    </location>
</feature>
<protein>
    <submittedName>
        <fullName evidence="2">Uncharacterized protein</fullName>
    </submittedName>
</protein>
<dbReference type="KEGG" id="vg:54991578"/>
<keyword evidence="3" id="KW-1185">Reference proteome</keyword>
<evidence type="ECO:0000256" key="1">
    <source>
        <dbReference type="SAM" id="MobiDB-lite"/>
    </source>
</evidence>
<organism evidence="2 3">
    <name type="scientific">Pectobacterium phage Jarilo</name>
    <dbReference type="NCBI Taxonomy" id="2163634"/>
    <lineage>
        <taxon>Viruses</taxon>
        <taxon>Duplodnaviria</taxon>
        <taxon>Heunggongvirae</taxon>
        <taxon>Uroviricota</taxon>
        <taxon>Caudoviricetes</taxon>
        <taxon>Autographivirales</taxon>
        <taxon>Autotranscriptaviridae</taxon>
        <taxon>Studiervirinae</taxon>
        <taxon>Jarilovirus</taxon>
        <taxon>Jarilovirus jarilo</taxon>
    </lineage>
</organism>